<evidence type="ECO:0000256" key="3">
    <source>
        <dbReference type="ARBA" id="ARBA00022679"/>
    </source>
</evidence>
<feature type="transmembrane region" description="Helical" evidence="9">
    <location>
        <begin position="134"/>
        <end position="161"/>
    </location>
</feature>
<dbReference type="EMBL" id="CP097160">
    <property type="protein sequence ID" value="UQN15891.1"/>
    <property type="molecule type" value="Genomic_DNA"/>
</dbReference>
<feature type="transmembrane region" description="Helical" evidence="9">
    <location>
        <begin position="336"/>
        <end position="353"/>
    </location>
</feature>
<proteinExistence type="inferred from homology"/>
<feature type="transmembrane region" description="Helical" evidence="9">
    <location>
        <begin position="202"/>
        <end position="220"/>
    </location>
</feature>
<feature type="transmembrane region" description="Helical" evidence="9">
    <location>
        <begin position="173"/>
        <end position="196"/>
    </location>
</feature>
<comment type="subcellular location">
    <subcellularLocation>
        <location evidence="1">Cell membrane</location>
        <topology evidence="1">Multi-pass membrane protein</topology>
    </subcellularLocation>
</comment>
<keyword evidence="3" id="KW-0808">Transferase</keyword>
<dbReference type="Pfam" id="PF09594">
    <property type="entry name" value="GT87"/>
    <property type="match status" value="1"/>
</dbReference>
<evidence type="ECO:0000256" key="2">
    <source>
        <dbReference type="ARBA" id="ARBA00022475"/>
    </source>
</evidence>
<feature type="transmembrane region" description="Helical" evidence="9">
    <location>
        <begin position="97"/>
        <end position="114"/>
    </location>
</feature>
<keyword evidence="2" id="KW-1003">Cell membrane</keyword>
<evidence type="ECO:0000256" key="6">
    <source>
        <dbReference type="ARBA" id="ARBA00023136"/>
    </source>
</evidence>
<keyword evidence="4 9" id="KW-0812">Transmembrane</keyword>
<evidence type="ECO:0000256" key="9">
    <source>
        <dbReference type="SAM" id="Phobius"/>
    </source>
</evidence>
<accession>A0ABY4MZM1</accession>
<evidence type="ECO:0000256" key="4">
    <source>
        <dbReference type="ARBA" id="ARBA00022692"/>
    </source>
</evidence>
<sequence>MTTQNFAPARPRRWTLENELWTLWLLFIGVHALYGWVASWHPSVPFNDVTGVYRGWVESAIATGSFPGVHEPFVYPVGALGPMLLTNLIGPGEAYGLAWMIIVIVLDCIALWWLTMRQNTNVSAGMRRTAAWWWLAFLVLLGPIALGRIDTLTVPIVLIALLEIRSRVRTSGFWLTIGAWFKVWPAAAFAGAFAVIERRWKLVQGALIGCVVVLLPVMVFNGTDGLRNAFSFVTGQTGRGLQLESAAASVFLVFKSLGNSDYEVRFDYDILTQQISGPGVDLVGDLLTPLMFVMVLILLALGFWWHRKGAGMARVFPALLLALVTSFIVFNKVGSPQFMTWLAPIIVLGLVWDGRRFAPLAWISLVIAGLTQYIYPWFYWTVVGAAPIGAFALFIRNALLVVLLVAAVLYMRPLKAERVTKAVGGSATEPASSVDDADASSEEGTVAS</sequence>
<evidence type="ECO:0000256" key="7">
    <source>
        <dbReference type="ARBA" id="ARBA00024033"/>
    </source>
</evidence>
<evidence type="ECO:0000313" key="10">
    <source>
        <dbReference type="EMBL" id="UQN15891.1"/>
    </source>
</evidence>
<evidence type="ECO:0000256" key="5">
    <source>
        <dbReference type="ARBA" id="ARBA00022989"/>
    </source>
</evidence>
<keyword evidence="5 9" id="KW-1133">Transmembrane helix</keyword>
<feature type="transmembrane region" description="Helical" evidence="9">
    <location>
        <begin position="360"/>
        <end position="380"/>
    </location>
</feature>
<gene>
    <name evidence="10" type="ORF">M3M28_05435</name>
</gene>
<dbReference type="InterPro" id="IPR018584">
    <property type="entry name" value="GT87"/>
</dbReference>
<feature type="transmembrane region" description="Helical" evidence="9">
    <location>
        <begin position="286"/>
        <end position="305"/>
    </location>
</feature>
<comment type="similarity">
    <text evidence="7">Belongs to the glycosyltransferase 87 family.</text>
</comment>
<evidence type="ECO:0000256" key="8">
    <source>
        <dbReference type="SAM" id="MobiDB-lite"/>
    </source>
</evidence>
<keyword evidence="6 9" id="KW-0472">Membrane</keyword>
<feature type="transmembrane region" description="Helical" evidence="9">
    <location>
        <begin position="20"/>
        <end position="37"/>
    </location>
</feature>
<feature type="transmembrane region" description="Helical" evidence="9">
    <location>
        <begin position="386"/>
        <end position="411"/>
    </location>
</feature>
<protein>
    <submittedName>
        <fullName evidence="10">DUF2029 domain-containing protein</fullName>
    </submittedName>
</protein>
<evidence type="ECO:0000256" key="1">
    <source>
        <dbReference type="ARBA" id="ARBA00004651"/>
    </source>
</evidence>
<organism evidence="10">
    <name type="scientific">Gulosibacter sediminis</name>
    <dbReference type="NCBI Taxonomy" id="1729695"/>
    <lineage>
        <taxon>Bacteria</taxon>
        <taxon>Bacillati</taxon>
        <taxon>Actinomycetota</taxon>
        <taxon>Actinomycetes</taxon>
        <taxon>Micrococcales</taxon>
        <taxon>Microbacteriaceae</taxon>
        <taxon>Gulosibacter</taxon>
    </lineage>
</organism>
<reference evidence="10" key="1">
    <citation type="submission" date="2022-05" db="EMBL/GenBank/DDBJ databases">
        <title>Complete genome sequence of toluene-degrading Gulosibacter sediminis strain ACHW.36C.</title>
        <authorList>
            <person name="Wai A.C."/>
            <person name="Lai G.K."/>
            <person name="Griffin S.D."/>
            <person name="Leung F.C."/>
        </authorList>
    </citation>
    <scope>NUCLEOTIDE SEQUENCE [LARGE SCALE GENOMIC DNA]</scope>
    <source>
        <strain evidence="10">ACHW.36C</strain>
    </source>
</reference>
<name>A0ABY4MZM1_9MICO</name>
<feature type="transmembrane region" description="Helical" evidence="9">
    <location>
        <begin position="312"/>
        <end position="330"/>
    </location>
</feature>
<feature type="region of interest" description="Disordered" evidence="8">
    <location>
        <begin position="424"/>
        <end position="448"/>
    </location>
</feature>